<reference evidence="2 3" key="1">
    <citation type="journal article" date="2024" name="Plant J.">
        <title>Genome sequences and population genomics reveal climatic adaptation and genomic divergence between two closely related sweetgum species.</title>
        <authorList>
            <person name="Xu W.Q."/>
            <person name="Ren C.Q."/>
            <person name="Zhang X.Y."/>
            <person name="Comes H.P."/>
            <person name="Liu X.H."/>
            <person name="Li Y.G."/>
            <person name="Kettle C.J."/>
            <person name="Jalonen R."/>
            <person name="Gaisberger H."/>
            <person name="Ma Y.Z."/>
            <person name="Qiu Y.X."/>
        </authorList>
    </citation>
    <scope>NUCLEOTIDE SEQUENCE [LARGE SCALE GENOMIC DNA]</scope>
    <source>
        <strain evidence="2">Hangzhou</strain>
    </source>
</reference>
<feature type="region of interest" description="Disordered" evidence="1">
    <location>
        <begin position="107"/>
        <end position="140"/>
    </location>
</feature>
<name>A0AAP0RSK3_LIQFO</name>
<evidence type="ECO:0000256" key="1">
    <source>
        <dbReference type="SAM" id="MobiDB-lite"/>
    </source>
</evidence>
<comment type="caution">
    <text evidence="2">The sequence shown here is derived from an EMBL/GenBank/DDBJ whole genome shotgun (WGS) entry which is preliminary data.</text>
</comment>
<dbReference type="EMBL" id="JBBPBK010000006">
    <property type="protein sequence ID" value="KAK9283528.1"/>
    <property type="molecule type" value="Genomic_DNA"/>
</dbReference>
<keyword evidence="3" id="KW-1185">Reference proteome</keyword>
<dbReference type="AlphaFoldDB" id="A0AAP0RSK3"/>
<accession>A0AAP0RSK3</accession>
<evidence type="ECO:0000313" key="2">
    <source>
        <dbReference type="EMBL" id="KAK9283528.1"/>
    </source>
</evidence>
<sequence>MVSSSHDLPQKSLQIKQDDKFFTRLLSKETSMANPSFRVYYGGASGAIPFLWESSPGTPKHTFSETSLPPLTPPPSYHFNSKVKSMQKHSKFKPNLLNTIFTRQAPKKTHVSPFPSSSSTTSSSSRSFSSSYSSSSTSMNPNFHGRCLQYELDNEEEAFESPTSTSCFGARHENSNGFRGCFQWWRA</sequence>
<dbReference type="PANTHER" id="PTHR33257:SF4">
    <property type="entry name" value="EXPRESSED PROTEIN"/>
    <property type="match status" value="1"/>
</dbReference>
<dbReference type="Proteomes" id="UP001415857">
    <property type="component" value="Unassembled WGS sequence"/>
</dbReference>
<protein>
    <submittedName>
        <fullName evidence="2">Uncharacterized protein</fullName>
    </submittedName>
</protein>
<evidence type="ECO:0000313" key="3">
    <source>
        <dbReference type="Proteomes" id="UP001415857"/>
    </source>
</evidence>
<feature type="compositionally biased region" description="Low complexity" evidence="1">
    <location>
        <begin position="112"/>
        <end position="138"/>
    </location>
</feature>
<organism evidence="2 3">
    <name type="scientific">Liquidambar formosana</name>
    <name type="common">Formosan gum</name>
    <dbReference type="NCBI Taxonomy" id="63359"/>
    <lineage>
        <taxon>Eukaryota</taxon>
        <taxon>Viridiplantae</taxon>
        <taxon>Streptophyta</taxon>
        <taxon>Embryophyta</taxon>
        <taxon>Tracheophyta</taxon>
        <taxon>Spermatophyta</taxon>
        <taxon>Magnoliopsida</taxon>
        <taxon>eudicotyledons</taxon>
        <taxon>Gunneridae</taxon>
        <taxon>Pentapetalae</taxon>
        <taxon>Saxifragales</taxon>
        <taxon>Altingiaceae</taxon>
        <taxon>Liquidambar</taxon>
    </lineage>
</organism>
<proteinExistence type="predicted"/>
<dbReference type="PANTHER" id="PTHR33257">
    <property type="entry name" value="OS05G0165500 PROTEIN"/>
    <property type="match status" value="1"/>
</dbReference>
<gene>
    <name evidence="2" type="ORF">L1049_011775</name>
</gene>